<keyword evidence="11" id="KW-0675">Receptor</keyword>
<evidence type="ECO:0000259" key="16">
    <source>
        <dbReference type="PROSITE" id="PS50104"/>
    </source>
</evidence>
<dbReference type="PANTHER" id="PTHR24365">
    <property type="entry name" value="TOLL-LIKE RECEPTOR"/>
    <property type="match status" value="1"/>
</dbReference>
<dbReference type="STRING" id="7918.ENSLOCP00000022417"/>
<keyword evidence="9 14" id="KW-1133">Transmembrane helix</keyword>
<dbReference type="SUPFAM" id="SSF52200">
    <property type="entry name" value="Toll/Interleukin receptor TIR domain"/>
    <property type="match status" value="1"/>
</dbReference>
<keyword evidence="5 14" id="KW-0812">Transmembrane</keyword>
<organism evidence="17 18">
    <name type="scientific">Lepisosteus oculatus</name>
    <name type="common">Spotted gar</name>
    <dbReference type="NCBI Taxonomy" id="7918"/>
    <lineage>
        <taxon>Eukaryota</taxon>
        <taxon>Metazoa</taxon>
        <taxon>Chordata</taxon>
        <taxon>Craniata</taxon>
        <taxon>Vertebrata</taxon>
        <taxon>Euteleostomi</taxon>
        <taxon>Actinopterygii</taxon>
        <taxon>Neopterygii</taxon>
        <taxon>Holostei</taxon>
        <taxon>Semionotiformes</taxon>
        <taxon>Lepisosteidae</taxon>
        <taxon>Lepisosteus</taxon>
    </lineage>
</organism>
<dbReference type="InterPro" id="IPR003591">
    <property type="entry name" value="Leu-rich_rpt_typical-subtyp"/>
</dbReference>
<dbReference type="GO" id="GO:0002224">
    <property type="term" value="P:toll-like receptor signaling pathway"/>
    <property type="evidence" value="ECO:0000318"/>
    <property type="project" value="GO_Central"/>
</dbReference>
<dbReference type="Ensembl" id="ENSLOCT00000022458.1">
    <property type="protein sequence ID" value="ENSLOCP00000022417.1"/>
    <property type="gene ID" value="ENSLOCG00000018316.1"/>
</dbReference>
<keyword evidence="10 14" id="KW-0472">Membrane</keyword>
<dbReference type="Pfam" id="PF13855">
    <property type="entry name" value="LRR_8"/>
    <property type="match status" value="3"/>
</dbReference>
<evidence type="ECO:0000256" key="14">
    <source>
        <dbReference type="SAM" id="Phobius"/>
    </source>
</evidence>
<evidence type="ECO:0000256" key="4">
    <source>
        <dbReference type="ARBA" id="ARBA00022614"/>
    </source>
</evidence>
<evidence type="ECO:0000256" key="3">
    <source>
        <dbReference type="ARBA" id="ARBA00022588"/>
    </source>
</evidence>
<evidence type="ECO:0000256" key="12">
    <source>
        <dbReference type="ARBA" id="ARBA00023180"/>
    </source>
</evidence>
<keyword evidence="8" id="KW-0391">Immunity</keyword>
<dbReference type="FunFam" id="3.80.10.10:FF:001998">
    <property type="entry name" value="Toll-like receptor 22"/>
    <property type="match status" value="1"/>
</dbReference>
<dbReference type="SMART" id="SM00365">
    <property type="entry name" value="LRR_SD22"/>
    <property type="match status" value="9"/>
</dbReference>
<dbReference type="InterPro" id="IPR032675">
    <property type="entry name" value="LRR_dom_sf"/>
</dbReference>
<keyword evidence="18" id="KW-1185">Reference proteome</keyword>
<dbReference type="GO" id="GO:0006954">
    <property type="term" value="P:inflammatory response"/>
    <property type="evidence" value="ECO:0000318"/>
    <property type="project" value="GO_Central"/>
</dbReference>
<dbReference type="SUPFAM" id="SSF52058">
    <property type="entry name" value="L domain-like"/>
    <property type="match status" value="2"/>
</dbReference>
<evidence type="ECO:0000256" key="1">
    <source>
        <dbReference type="ARBA" id="ARBA00004479"/>
    </source>
</evidence>
<dbReference type="GO" id="GO:0009617">
    <property type="term" value="P:response to bacterium"/>
    <property type="evidence" value="ECO:0007669"/>
    <property type="project" value="Ensembl"/>
</dbReference>
<comment type="subcellular location">
    <subcellularLocation>
        <location evidence="1">Membrane</location>
        <topology evidence="1">Single-pass type I membrane protein</topology>
    </subcellularLocation>
</comment>
<evidence type="ECO:0000313" key="18">
    <source>
        <dbReference type="Proteomes" id="UP000018468"/>
    </source>
</evidence>
<dbReference type="FunFam" id="3.80.10.10:FF:000914">
    <property type="entry name" value="Toll-like receptor 22"/>
    <property type="match status" value="1"/>
</dbReference>
<dbReference type="GO" id="GO:0005886">
    <property type="term" value="C:plasma membrane"/>
    <property type="evidence" value="ECO:0000318"/>
    <property type="project" value="GO_Central"/>
</dbReference>
<keyword evidence="12" id="KW-0325">Glycoprotein</keyword>
<accession>W5NP58</accession>
<dbReference type="Bgee" id="ENSLOCG00000018316">
    <property type="expression patterns" value="Expressed in heart and 10 other cell types or tissues"/>
</dbReference>
<dbReference type="Proteomes" id="UP000018468">
    <property type="component" value="Linkage group LG6"/>
</dbReference>
<evidence type="ECO:0000256" key="11">
    <source>
        <dbReference type="ARBA" id="ARBA00023170"/>
    </source>
</evidence>
<dbReference type="Pfam" id="PF01582">
    <property type="entry name" value="TIR"/>
    <property type="match status" value="1"/>
</dbReference>
<dbReference type="GO" id="GO:0038023">
    <property type="term" value="F:signaling receptor activity"/>
    <property type="evidence" value="ECO:0000318"/>
    <property type="project" value="GO_Central"/>
</dbReference>
<reference evidence="17" key="3">
    <citation type="submission" date="2025-09" db="UniProtKB">
        <authorList>
            <consortium name="Ensembl"/>
        </authorList>
    </citation>
    <scope>IDENTIFICATION</scope>
</reference>
<feature type="signal peptide" evidence="15">
    <location>
        <begin position="1"/>
        <end position="18"/>
    </location>
</feature>
<comment type="similarity">
    <text evidence="2">Belongs to the Toll-like receptor family.</text>
</comment>
<keyword evidence="13" id="KW-0395">Inflammatory response</keyword>
<dbReference type="InterPro" id="IPR000483">
    <property type="entry name" value="Cys-rich_flank_reg_C"/>
</dbReference>
<dbReference type="Gene3D" id="3.80.10.10">
    <property type="entry name" value="Ribonuclease Inhibitor"/>
    <property type="match status" value="5"/>
</dbReference>
<dbReference type="GO" id="GO:0045087">
    <property type="term" value="P:innate immune response"/>
    <property type="evidence" value="ECO:0007669"/>
    <property type="project" value="UniProtKB-KW"/>
</dbReference>
<dbReference type="InterPro" id="IPR035897">
    <property type="entry name" value="Toll_tir_struct_dom_sf"/>
</dbReference>
<dbReference type="HOGENOM" id="CLU_006000_4_0_1"/>
<keyword evidence="4" id="KW-0433">Leucine-rich repeat</keyword>
<dbReference type="InterPro" id="IPR001611">
    <property type="entry name" value="Leu-rich_rpt"/>
</dbReference>
<feature type="chain" id="PRO_5004867907" evidence="15">
    <location>
        <begin position="19"/>
        <end position="965"/>
    </location>
</feature>
<dbReference type="InterPro" id="IPR000157">
    <property type="entry name" value="TIR_dom"/>
</dbReference>
<dbReference type="EMBL" id="AHAT01005505">
    <property type="status" value="NOT_ANNOTATED_CDS"/>
    <property type="molecule type" value="Genomic_DNA"/>
</dbReference>
<evidence type="ECO:0000256" key="2">
    <source>
        <dbReference type="ARBA" id="ARBA00009634"/>
    </source>
</evidence>
<evidence type="ECO:0000256" key="5">
    <source>
        <dbReference type="ARBA" id="ARBA00022692"/>
    </source>
</evidence>
<dbReference type="FunFam" id="3.80.10.10:FF:001431">
    <property type="entry name" value="Toll-like receptor 22"/>
    <property type="match status" value="1"/>
</dbReference>
<evidence type="ECO:0000256" key="6">
    <source>
        <dbReference type="ARBA" id="ARBA00022729"/>
    </source>
</evidence>
<dbReference type="FunFam" id="3.40.50.10140:FF:000001">
    <property type="entry name" value="Toll-like receptor 2"/>
    <property type="match status" value="1"/>
</dbReference>
<keyword evidence="3" id="KW-0399">Innate immunity</keyword>
<dbReference type="SMART" id="SM00255">
    <property type="entry name" value="TIR"/>
    <property type="match status" value="1"/>
</dbReference>
<dbReference type="SMART" id="SM00369">
    <property type="entry name" value="LRR_TYP"/>
    <property type="match status" value="16"/>
</dbReference>
<evidence type="ECO:0000313" key="17">
    <source>
        <dbReference type="Ensembl" id="ENSLOCP00000022417.1"/>
    </source>
</evidence>
<keyword evidence="6 15" id="KW-0732">Signal</keyword>
<dbReference type="Gene3D" id="3.40.50.10140">
    <property type="entry name" value="Toll/interleukin-1 receptor homology (TIR) domain"/>
    <property type="match status" value="1"/>
</dbReference>
<evidence type="ECO:0000256" key="13">
    <source>
        <dbReference type="ARBA" id="ARBA00023198"/>
    </source>
</evidence>
<dbReference type="OMA" id="YSWELTN"/>
<dbReference type="SMART" id="SM00364">
    <property type="entry name" value="LRR_BAC"/>
    <property type="match status" value="6"/>
</dbReference>
<reference evidence="17" key="2">
    <citation type="submission" date="2025-08" db="UniProtKB">
        <authorList>
            <consortium name="Ensembl"/>
        </authorList>
    </citation>
    <scope>IDENTIFICATION</scope>
</reference>
<dbReference type="eggNOG" id="KOG4641">
    <property type="taxonomic scope" value="Eukaryota"/>
</dbReference>
<sequence length="965" mass="110458">KILIPLGKSMHFIYLVSCCLLPTWVRFAPTAGYSLGSCVAHGSLNYTNRLKVLCYSEQLRLVPSNIPPNVTVLDISDNLISRIQLENFRNLSNLRVLNVSRNLISRVAEGAFKHLVNLQELNMARNKLSVLSENIFEGLGNLTVLQLGDNNIKSVESTAFRFLLSIRFVNLTTNELQHLNKVRPILKFPHLQQLHVGNNSLFTFQTEDLSDFPLALKVLDLSWNPLTKLNVTTDILPKLESLDLSYSGTNGSEEWYIRDGFLLRDVKKLSLNGTNISEEVLFSVLQCLNSSLEVLTMSNLKHLKVKAFLNVTCQMLPLLRVFNLQGNSLGSLGDGLKPCSLLRDLDLSRNKLVQVADFVFKNMSQLHALNLSYNQLNAVPVAVRIITSLETLDLSYNSISELKSSDFAKMTMLKELYLVNNLIRDINGSAFQDLINLRSLRLGKNHIWMITYPMFLSLRKLVVLDLKSNQLSSLKNGTFQNLNSLKSLNLVDNQISEIEEGAFQGLLNLTTLLLGSNKITGDILRTGTVFSGMPALRELQLFDNFISYESTAKLKSPPFSLLKSLKTLSLNSQGHEGLLNLPSNFLEGLDSLIELHAGRLNINFLHPQTFSYTPKLSFLDISRNAIGNLTPQLFQPIPNLTEFILTQGRLQTLDFLIHANLTQVKILRAKGNELTVITESLIRSLPSVKYVDLRENSFSCDCDNSWFLKWALHDTYAQVIYMNTYFCKYPPNLRGMKLIDLKMDSCSVDLEFICFISSTTLVALTLLASFFYRFLRWQVVYAYYLFLAFLYDNRKKRRRPVLQYQYDAFVSYNTHDELWVLRELLPNLEQVQGWRLCLHHRDFEAGKPIIDNIVDSIYNSRKTICLISRHYLESEWCSREIQVASFRLFDEQKDVLILVFLEDIPACQLSPYHRMRKLVKKRTYLKWPGHREETRMFWHKLNIALQTRGEADEENPLLSGLDTQD</sequence>
<feature type="domain" description="TIR" evidence="16">
    <location>
        <begin position="804"/>
        <end position="945"/>
    </location>
</feature>
<dbReference type="PROSITE" id="PS51450">
    <property type="entry name" value="LRR"/>
    <property type="match status" value="5"/>
</dbReference>
<name>W5NP58_LEPOC</name>
<feature type="transmembrane region" description="Helical" evidence="14">
    <location>
        <begin position="774"/>
        <end position="791"/>
    </location>
</feature>
<evidence type="ECO:0000256" key="9">
    <source>
        <dbReference type="ARBA" id="ARBA00022989"/>
    </source>
</evidence>
<evidence type="ECO:0000256" key="15">
    <source>
        <dbReference type="SAM" id="SignalP"/>
    </source>
</evidence>
<dbReference type="GeneTree" id="ENSGT00940000163999"/>
<evidence type="ECO:0000256" key="10">
    <source>
        <dbReference type="ARBA" id="ARBA00023136"/>
    </source>
</evidence>
<dbReference type="AlphaFoldDB" id="W5NP58"/>
<evidence type="ECO:0000256" key="8">
    <source>
        <dbReference type="ARBA" id="ARBA00022859"/>
    </source>
</evidence>
<keyword evidence="7" id="KW-0677">Repeat</keyword>
<dbReference type="InParanoid" id="W5NP58"/>
<dbReference type="PANTHER" id="PTHR24365:SF522">
    <property type="entry name" value="LOW QUALITY PROTEIN: TOLL-LIKE RECEPTOR 13-RELATED"/>
    <property type="match status" value="1"/>
</dbReference>
<reference evidence="18" key="1">
    <citation type="submission" date="2011-12" db="EMBL/GenBank/DDBJ databases">
        <title>The Draft Genome of Lepisosteus oculatus.</title>
        <authorList>
            <consortium name="The Broad Institute Genome Assembly &amp; Analysis Group"/>
            <consortium name="Computational R&amp;D Group"/>
            <consortium name="and Sequencing Platform"/>
            <person name="Di Palma F."/>
            <person name="Alfoldi J."/>
            <person name="Johnson J."/>
            <person name="Berlin A."/>
            <person name="Gnerre S."/>
            <person name="Jaffe D."/>
            <person name="MacCallum I."/>
            <person name="Young S."/>
            <person name="Walker B.J."/>
            <person name="Lander E.S."/>
            <person name="Lindblad-Toh K."/>
        </authorList>
    </citation>
    <scope>NUCLEOTIDE SEQUENCE [LARGE SCALE GENOMIC DNA]</scope>
</reference>
<proteinExistence type="inferred from homology"/>
<dbReference type="SMART" id="SM00082">
    <property type="entry name" value="LRRCT"/>
    <property type="match status" value="1"/>
</dbReference>
<evidence type="ECO:0000256" key="7">
    <source>
        <dbReference type="ARBA" id="ARBA00022737"/>
    </source>
</evidence>
<protein>
    <submittedName>
        <fullName evidence="17">Toll-like receptor 22</fullName>
    </submittedName>
</protein>
<dbReference type="PROSITE" id="PS50104">
    <property type="entry name" value="TIR"/>
    <property type="match status" value="1"/>
</dbReference>